<dbReference type="SMART" id="SM01043">
    <property type="entry name" value="BTAD"/>
    <property type="match status" value="1"/>
</dbReference>
<comment type="similarity">
    <text evidence="1">Belongs to the AfsR/DnrI/RedD regulatory family.</text>
</comment>
<dbReference type="SMART" id="SM00862">
    <property type="entry name" value="Trans_reg_C"/>
    <property type="match status" value="1"/>
</dbReference>
<accession>A0AAE3GGR3</accession>
<feature type="region of interest" description="Disordered" evidence="6">
    <location>
        <begin position="244"/>
        <end position="268"/>
    </location>
</feature>
<dbReference type="PANTHER" id="PTHR35807">
    <property type="entry name" value="TRANSCRIPTIONAL REGULATOR REDD-RELATED"/>
    <property type="match status" value="1"/>
</dbReference>
<reference evidence="8" key="1">
    <citation type="submission" date="2022-06" db="EMBL/GenBank/DDBJ databases">
        <title>Genomic Encyclopedia of Archaeal and Bacterial Type Strains, Phase II (KMG-II): from individual species to whole genera.</title>
        <authorList>
            <person name="Goeker M."/>
        </authorList>
    </citation>
    <scope>NUCLEOTIDE SEQUENCE</scope>
    <source>
        <strain evidence="8">DSM 43935</strain>
    </source>
</reference>
<dbReference type="EMBL" id="JAMTCK010000009">
    <property type="protein sequence ID" value="MCP2167388.1"/>
    <property type="molecule type" value="Genomic_DNA"/>
</dbReference>
<evidence type="ECO:0000256" key="2">
    <source>
        <dbReference type="ARBA" id="ARBA00023015"/>
    </source>
</evidence>
<protein>
    <submittedName>
        <fullName evidence="8">DNA-binding transcriptional activator of the SARP family</fullName>
    </submittedName>
</protein>
<dbReference type="AlphaFoldDB" id="A0AAE3GGR3"/>
<dbReference type="Proteomes" id="UP001206128">
    <property type="component" value="Unassembled WGS sequence"/>
</dbReference>
<name>A0AAE3GGR3_9PSEU</name>
<dbReference type="InterPro" id="IPR027417">
    <property type="entry name" value="P-loop_NTPase"/>
</dbReference>
<dbReference type="CDD" id="cd15831">
    <property type="entry name" value="BTAD"/>
    <property type="match status" value="1"/>
</dbReference>
<dbReference type="Gene3D" id="1.10.10.10">
    <property type="entry name" value="Winged helix-like DNA-binding domain superfamily/Winged helix DNA-binding domain"/>
    <property type="match status" value="1"/>
</dbReference>
<feature type="compositionally biased region" description="Low complexity" evidence="6">
    <location>
        <begin position="249"/>
        <end position="266"/>
    </location>
</feature>
<evidence type="ECO:0000256" key="4">
    <source>
        <dbReference type="ARBA" id="ARBA00023163"/>
    </source>
</evidence>
<comment type="caution">
    <text evidence="8">The sequence shown here is derived from an EMBL/GenBank/DDBJ whole genome shotgun (WGS) entry which is preliminary data.</text>
</comment>
<keyword evidence="2" id="KW-0805">Transcription regulation</keyword>
<dbReference type="PANTHER" id="PTHR35807:SF1">
    <property type="entry name" value="TRANSCRIPTIONAL REGULATOR REDD"/>
    <property type="match status" value="1"/>
</dbReference>
<keyword evidence="9" id="KW-1185">Reference proteome</keyword>
<feature type="domain" description="OmpR/PhoB-type" evidence="7">
    <location>
        <begin position="1"/>
        <end position="95"/>
    </location>
</feature>
<dbReference type="InterPro" id="IPR011990">
    <property type="entry name" value="TPR-like_helical_dom_sf"/>
</dbReference>
<dbReference type="SUPFAM" id="SSF52540">
    <property type="entry name" value="P-loop containing nucleoside triphosphate hydrolases"/>
    <property type="match status" value="1"/>
</dbReference>
<dbReference type="Pfam" id="PF13191">
    <property type="entry name" value="AAA_16"/>
    <property type="match status" value="1"/>
</dbReference>
<dbReference type="GO" id="GO:0003677">
    <property type="term" value="F:DNA binding"/>
    <property type="evidence" value="ECO:0007669"/>
    <property type="project" value="UniProtKB-UniRule"/>
</dbReference>
<organism evidence="8 9">
    <name type="scientific">Goodfellowiella coeruleoviolacea</name>
    <dbReference type="NCBI Taxonomy" id="334858"/>
    <lineage>
        <taxon>Bacteria</taxon>
        <taxon>Bacillati</taxon>
        <taxon>Actinomycetota</taxon>
        <taxon>Actinomycetes</taxon>
        <taxon>Pseudonocardiales</taxon>
        <taxon>Pseudonocardiaceae</taxon>
        <taxon>Goodfellowiella</taxon>
    </lineage>
</organism>
<evidence type="ECO:0000259" key="7">
    <source>
        <dbReference type="PROSITE" id="PS51755"/>
    </source>
</evidence>
<keyword evidence="4" id="KW-0804">Transcription</keyword>
<dbReference type="GO" id="GO:0000160">
    <property type="term" value="P:phosphorelay signal transduction system"/>
    <property type="evidence" value="ECO:0007669"/>
    <property type="project" value="InterPro"/>
</dbReference>
<evidence type="ECO:0000313" key="9">
    <source>
        <dbReference type="Proteomes" id="UP001206128"/>
    </source>
</evidence>
<dbReference type="InterPro" id="IPR036388">
    <property type="entry name" value="WH-like_DNA-bd_sf"/>
</dbReference>
<dbReference type="InterPro" id="IPR016032">
    <property type="entry name" value="Sig_transdc_resp-reg_C-effctor"/>
</dbReference>
<dbReference type="Pfam" id="PF03704">
    <property type="entry name" value="BTAD"/>
    <property type="match status" value="1"/>
</dbReference>
<proteinExistence type="inferred from homology"/>
<keyword evidence="3 5" id="KW-0238">DNA-binding</keyword>
<evidence type="ECO:0000256" key="1">
    <source>
        <dbReference type="ARBA" id="ARBA00005820"/>
    </source>
</evidence>
<dbReference type="Gene3D" id="1.25.40.10">
    <property type="entry name" value="Tetratricopeptide repeat domain"/>
    <property type="match status" value="1"/>
</dbReference>
<dbReference type="InterPro" id="IPR051677">
    <property type="entry name" value="AfsR-DnrI-RedD_regulator"/>
</dbReference>
<dbReference type="InterPro" id="IPR005158">
    <property type="entry name" value="BTAD"/>
</dbReference>
<sequence length="669" mass="70668">MYGRLRVDVLGPLRAWLGDTEVALGTARQRATFAVLVGHAAEGVSYRDLVDGVWGACPPATAHGNLHTYISGLRSALGPARDLLATTARGYRLQLDEADVDSLAFARCRSEADRRMLAGDLEGAVDALTLGLGLWKGEAYAAVPGPFAELESQRLAEARVAALEQRARLLIEAGHHIEVVADAADLVREQPLRESAWELLVLALHRCGRHAEALAAAERARQTLADELGVPPGPDLAGLHARVRADVQPRTGRPASTATARRSAGPVVPESVQDALATHPRLPLLGRDADVDRLRHLVADVSATRTGRAVWIEGDVGTGKSALLLAGLHGAAEQGCALGWARADELLGRFDLQVVLNCFSADLAATGRTTPDRAQAGVEDRVVDLVVRACATAPLIMVVDDLHWADRATIRLWHRLIRATHDLPLLLVATSRPPRARADLDRLRQAVLHANGTVFDLGPLTAAESEQLIRATAGGCARWTAQRLAAQASGNPLRLVELGRALRQRKAAAPLVPPVESGAPEPDAGEFGTAEFGAGEFGAEELGGARLDVPAGSAVTEAQRTLLALSTGSVRALRAAALLGVEFAGSDLALVSELPPDTVRAALDEAIAAQVLVEEHGVLAFRTDALWRAAYERVPGPIRAPLRRQFAETLAAAAGPAGPGGSLRLSRDL</sequence>
<feature type="DNA-binding region" description="OmpR/PhoB-type" evidence="5">
    <location>
        <begin position="1"/>
        <end position="95"/>
    </location>
</feature>
<evidence type="ECO:0000313" key="8">
    <source>
        <dbReference type="EMBL" id="MCP2167388.1"/>
    </source>
</evidence>
<evidence type="ECO:0000256" key="5">
    <source>
        <dbReference type="PROSITE-ProRule" id="PRU01091"/>
    </source>
</evidence>
<dbReference type="SUPFAM" id="SSF48452">
    <property type="entry name" value="TPR-like"/>
    <property type="match status" value="1"/>
</dbReference>
<evidence type="ECO:0000256" key="6">
    <source>
        <dbReference type="SAM" id="MobiDB-lite"/>
    </source>
</evidence>
<dbReference type="SUPFAM" id="SSF46894">
    <property type="entry name" value="C-terminal effector domain of the bipartite response regulators"/>
    <property type="match status" value="1"/>
</dbReference>
<gene>
    <name evidence="8" type="ORF">LX83_004261</name>
</gene>
<dbReference type="InterPro" id="IPR041664">
    <property type="entry name" value="AAA_16"/>
</dbReference>
<dbReference type="InterPro" id="IPR001867">
    <property type="entry name" value="OmpR/PhoB-type_DNA-bd"/>
</dbReference>
<evidence type="ECO:0000256" key="3">
    <source>
        <dbReference type="ARBA" id="ARBA00023125"/>
    </source>
</evidence>
<dbReference type="GO" id="GO:0006355">
    <property type="term" value="P:regulation of DNA-templated transcription"/>
    <property type="evidence" value="ECO:0007669"/>
    <property type="project" value="InterPro"/>
</dbReference>
<dbReference type="PROSITE" id="PS51755">
    <property type="entry name" value="OMPR_PHOB"/>
    <property type="match status" value="1"/>
</dbReference>